<accession>A0AAN7NSS1</accession>
<evidence type="ECO:0000313" key="2">
    <source>
        <dbReference type="Proteomes" id="UP001333110"/>
    </source>
</evidence>
<name>A0AAN7NSS1_MYCAM</name>
<comment type="caution">
    <text evidence="1">The sequence shown here is derived from an EMBL/GenBank/DDBJ whole genome shotgun (WGS) entry which is preliminary data.</text>
</comment>
<evidence type="ECO:0000313" key="1">
    <source>
        <dbReference type="EMBL" id="KAK4830997.1"/>
    </source>
</evidence>
<organism evidence="1 2">
    <name type="scientific">Mycteria americana</name>
    <name type="common">Wood stork</name>
    <dbReference type="NCBI Taxonomy" id="33587"/>
    <lineage>
        <taxon>Eukaryota</taxon>
        <taxon>Metazoa</taxon>
        <taxon>Chordata</taxon>
        <taxon>Craniata</taxon>
        <taxon>Vertebrata</taxon>
        <taxon>Euteleostomi</taxon>
        <taxon>Archelosauria</taxon>
        <taxon>Archosauria</taxon>
        <taxon>Dinosauria</taxon>
        <taxon>Saurischia</taxon>
        <taxon>Theropoda</taxon>
        <taxon>Coelurosauria</taxon>
        <taxon>Aves</taxon>
        <taxon>Neognathae</taxon>
        <taxon>Neoaves</taxon>
        <taxon>Aequornithes</taxon>
        <taxon>Ciconiiformes</taxon>
        <taxon>Ciconiidae</taxon>
        <taxon>Mycteria</taxon>
    </lineage>
</organism>
<reference evidence="1 2" key="1">
    <citation type="journal article" date="2023" name="J. Hered.">
        <title>Chromosome-level genome of the wood stork (Mycteria americana) provides insight into avian chromosome evolution.</title>
        <authorList>
            <person name="Flamio R. Jr."/>
            <person name="Ramstad K.M."/>
        </authorList>
    </citation>
    <scope>NUCLEOTIDE SEQUENCE [LARGE SCALE GENOMIC DNA]</scope>
    <source>
        <strain evidence="1">JAX WOST 10</strain>
    </source>
</reference>
<sequence length="147" mass="17343">MQLGWSNPMQHTCETASGVCVQYTKNNDKLEHIQWMAIKMVRGLGNMTYKDRPRELCLFSSEKRGNRNKLELVKFQLGVMKKAYHENEYVHVLPFDVQILISEKSLVRGTTLIRVSHIQKCRRITIIVKLHKAEVRWWKRKHANVNI</sequence>
<keyword evidence="2" id="KW-1185">Reference proteome</keyword>
<dbReference type="EMBL" id="JAUNZN010000001">
    <property type="protein sequence ID" value="KAK4830997.1"/>
    <property type="molecule type" value="Genomic_DNA"/>
</dbReference>
<protein>
    <submittedName>
        <fullName evidence="1">Uncharacterized protein</fullName>
    </submittedName>
</protein>
<dbReference type="AlphaFoldDB" id="A0AAN7NSS1"/>
<proteinExistence type="predicted"/>
<gene>
    <name evidence="1" type="ORF">QYF61_014568</name>
</gene>
<dbReference type="Proteomes" id="UP001333110">
    <property type="component" value="Unassembled WGS sequence"/>
</dbReference>